<evidence type="ECO:0000313" key="8">
    <source>
        <dbReference type="EMBL" id="GLZ77439.1"/>
    </source>
</evidence>
<dbReference type="EMBL" id="BSTX01000001">
    <property type="protein sequence ID" value="GLZ77439.1"/>
    <property type="molecule type" value="Genomic_DNA"/>
</dbReference>
<dbReference type="InterPro" id="IPR036388">
    <property type="entry name" value="WH-like_DNA-bd_sf"/>
</dbReference>
<evidence type="ECO:0000259" key="7">
    <source>
        <dbReference type="Pfam" id="PF08281"/>
    </source>
</evidence>
<dbReference type="PANTHER" id="PTHR43133">
    <property type="entry name" value="RNA POLYMERASE ECF-TYPE SIGMA FACTO"/>
    <property type="match status" value="1"/>
</dbReference>
<evidence type="ECO:0000313" key="9">
    <source>
        <dbReference type="Proteomes" id="UP001165079"/>
    </source>
</evidence>
<dbReference type="Gene3D" id="1.10.10.10">
    <property type="entry name" value="Winged helix-like DNA-binding domain superfamily/Winged helix DNA-binding domain"/>
    <property type="match status" value="1"/>
</dbReference>
<feature type="domain" description="RNA polymerase sigma factor 70 region 4 type 2" evidence="7">
    <location>
        <begin position="126"/>
        <end position="176"/>
    </location>
</feature>
<dbReference type="InterPro" id="IPR014284">
    <property type="entry name" value="RNA_pol_sigma-70_dom"/>
</dbReference>
<sequence length="181" mass="19852">MTPDAPGTPDDPGDLDALARAAPSDPAALARLLAAVRPRVLRLCARFLPDPRDAEEACQDTLLAVAHGISEFKGDAAFTTWLHRVAANRSRSTYRALRRRHMESALPPELVDSRRTSVLAGHRIALLEGLDRVGPMYAEVIALRDVLGLPYREIGELLGLPEVTARTRAHEGRRRLREALA</sequence>
<dbReference type="SUPFAM" id="SSF88946">
    <property type="entry name" value="Sigma2 domain of RNA polymerase sigma factors"/>
    <property type="match status" value="1"/>
</dbReference>
<evidence type="ECO:0000256" key="5">
    <source>
        <dbReference type="ARBA" id="ARBA00023163"/>
    </source>
</evidence>
<keyword evidence="4" id="KW-0238">DNA-binding</keyword>
<protein>
    <submittedName>
        <fullName evidence="8">Uncharacterized protein</fullName>
    </submittedName>
</protein>
<feature type="domain" description="RNA polymerase sigma-70 region 2" evidence="6">
    <location>
        <begin position="34"/>
        <end position="99"/>
    </location>
</feature>
<dbReference type="InterPro" id="IPR007627">
    <property type="entry name" value="RNA_pol_sigma70_r2"/>
</dbReference>
<name>A0A9W6SKP2_9ACTN</name>
<reference evidence="8" key="1">
    <citation type="submission" date="2023-03" db="EMBL/GenBank/DDBJ databases">
        <title>Actinorhabdospora filicis NBRC 111898.</title>
        <authorList>
            <person name="Ichikawa N."/>
            <person name="Sato H."/>
            <person name="Tonouchi N."/>
        </authorList>
    </citation>
    <scope>NUCLEOTIDE SEQUENCE</scope>
    <source>
        <strain evidence="8">NBRC 111898</strain>
    </source>
</reference>
<evidence type="ECO:0000256" key="3">
    <source>
        <dbReference type="ARBA" id="ARBA00023082"/>
    </source>
</evidence>
<evidence type="ECO:0000256" key="2">
    <source>
        <dbReference type="ARBA" id="ARBA00023015"/>
    </source>
</evidence>
<gene>
    <name evidence="8" type="ORF">Afil01_22460</name>
</gene>
<dbReference type="InterPro" id="IPR039425">
    <property type="entry name" value="RNA_pol_sigma-70-like"/>
</dbReference>
<dbReference type="GO" id="GO:0016987">
    <property type="term" value="F:sigma factor activity"/>
    <property type="evidence" value="ECO:0007669"/>
    <property type="project" value="UniProtKB-KW"/>
</dbReference>
<proteinExistence type="inferred from homology"/>
<dbReference type="NCBIfam" id="TIGR02937">
    <property type="entry name" value="sigma70-ECF"/>
    <property type="match status" value="1"/>
</dbReference>
<dbReference type="RefSeq" id="WP_285662545.1">
    <property type="nucleotide sequence ID" value="NZ_BSTX01000001.1"/>
</dbReference>
<keyword evidence="9" id="KW-1185">Reference proteome</keyword>
<dbReference type="InterPro" id="IPR013249">
    <property type="entry name" value="RNA_pol_sigma70_r4_t2"/>
</dbReference>
<dbReference type="CDD" id="cd06171">
    <property type="entry name" value="Sigma70_r4"/>
    <property type="match status" value="1"/>
</dbReference>
<evidence type="ECO:0000259" key="6">
    <source>
        <dbReference type="Pfam" id="PF04542"/>
    </source>
</evidence>
<dbReference type="PANTHER" id="PTHR43133:SF8">
    <property type="entry name" value="RNA POLYMERASE SIGMA FACTOR HI_1459-RELATED"/>
    <property type="match status" value="1"/>
</dbReference>
<dbReference type="InterPro" id="IPR013324">
    <property type="entry name" value="RNA_pol_sigma_r3/r4-like"/>
</dbReference>
<dbReference type="InterPro" id="IPR013325">
    <property type="entry name" value="RNA_pol_sigma_r2"/>
</dbReference>
<evidence type="ECO:0000256" key="4">
    <source>
        <dbReference type="ARBA" id="ARBA00023125"/>
    </source>
</evidence>
<evidence type="ECO:0000256" key="1">
    <source>
        <dbReference type="ARBA" id="ARBA00010641"/>
    </source>
</evidence>
<keyword evidence="5" id="KW-0804">Transcription</keyword>
<keyword evidence="2" id="KW-0805">Transcription regulation</keyword>
<dbReference type="AlphaFoldDB" id="A0A9W6SKP2"/>
<comment type="caution">
    <text evidence="8">The sequence shown here is derived from an EMBL/GenBank/DDBJ whole genome shotgun (WGS) entry which is preliminary data.</text>
</comment>
<dbReference type="GO" id="GO:0003677">
    <property type="term" value="F:DNA binding"/>
    <property type="evidence" value="ECO:0007669"/>
    <property type="project" value="UniProtKB-KW"/>
</dbReference>
<dbReference type="Proteomes" id="UP001165079">
    <property type="component" value="Unassembled WGS sequence"/>
</dbReference>
<dbReference type="Pfam" id="PF04542">
    <property type="entry name" value="Sigma70_r2"/>
    <property type="match status" value="1"/>
</dbReference>
<organism evidence="8 9">
    <name type="scientific">Actinorhabdospora filicis</name>
    <dbReference type="NCBI Taxonomy" id="1785913"/>
    <lineage>
        <taxon>Bacteria</taxon>
        <taxon>Bacillati</taxon>
        <taxon>Actinomycetota</taxon>
        <taxon>Actinomycetes</taxon>
        <taxon>Micromonosporales</taxon>
        <taxon>Micromonosporaceae</taxon>
        <taxon>Actinorhabdospora</taxon>
    </lineage>
</organism>
<keyword evidence="3" id="KW-0731">Sigma factor</keyword>
<comment type="similarity">
    <text evidence="1">Belongs to the sigma-70 factor family. ECF subfamily.</text>
</comment>
<accession>A0A9W6SKP2</accession>
<dbReference type="Gene3D" id="1.10.1740.10">
    <property type="match status" value="1"/>
</dbReference>
<dbReference type="Pfam" id="PF08281">
    <property type="entry name" value="Sigma70_r4_2"/>
    <property type="match status" value="1"/>
</dbReference>
<dbReference type="GO" id="GO:0006352">
    <property type="term" value="P:DNA-templated transcription initiation"/>
    <property type="evidence" value="ECO:0007669"/>
    <property type="project" value="InterPro"/>
</dbReference>
<dbReference type="SUPFAM" id="SSF88659">
    <property type="entry name" value="Sigma3 and sigma4 domains of RNA polymerase sigma factors"/>
    <property type="match status" value="1"/>
</dbReference>